<dbReference type="Gene3D" id="1.20.1560.10">
    <property type="entry name" value="ABC transporter type 1, transmembrane domain"/>
    <property type="match status" value="1"/>
</dbReference>
<keyword evidence="6 12" id="KW-0067">ATP-binding</keyword>
<dbReference type="PROSITE" id="PS50929">
    <property type="entry name" value="ABC_TM1F"/>
    <property type="match status" value="1"/>
</dbReference>
<evidence type="ECO:0000256" key="2">
    <source>
        <dbReference type="ARBA" id="ARBA00022448"/>
    </source>
</evidence>
<feature type="transmembrane region" description="Helical" evidence="9">
    <location>
        <begin position="126"/>
        <end position="146"/>
    </location>
</feature>
<dbReference type="InterPro" id="IPR003439">
    <property type="entry name" value="ABC_transporter-like_ATP-bd"/>
</dbReference>
<keyword evidence="7 9" id="KW-1133">Transmembrane helix</keyword>
<dbReference type="PROSITE" id="PS50893">
    <property type="entry name" value="ABC_TRANSPORTER_2"/>
    <property type="match status" value="1"/>
</dbReference>
<dbReference type="Proteomes" id="UP000824159">
    <property type="component" value="Unassembled WGS sequence"/>
</dbReference>
<dbReference type="Gene3D" id="3.40.50.300">
    <property type="entry name" value="P-loop containing nucleotide triphosphate hydrolases"/>
    <property type="match status" value="1"/>
</dbReference>
<feature type="domain" description="ABC transmembrane type-1" evidence="11">
    <location>
        <begin position="17"/>
        <end position="302"/>
    </location>
</feature>
<organism evidence="12 13">
    <name type="scientific">Candidatus Allocopromorpha excrementavium</name>
    <dbReference type="NCBI Taxonomy" id="2840741"/>
    <lineage>
        <taxon>Bacteria</taxon>
        <taxon>Bacillati</taxon>
        <taxon>Bacillota</taxon>
        <taxon>Clostridia</taxon>
        <taxon>Eubacteriales</taxon>
        <taxon>Eubacteriaceae</taxon>
        <taxon>Eubacteriaceae incertae sedis</taxon>
        <taxon>Candidatus Allocopromorpha</taxon>
    </lineage>
</organism>
<dbReference type="Pfam" id="PF00664">
    <property type="entry name" value="ABC_membrane"/>
    <property type="match status" value="1"/>
</dbReference>
<gene>
    <name evidence="12" type="ORF">IAD12_00275</name>
</gene>
<feature type="transmembrane region" description="Helical" evidence="9">
    <location>
        <begin position="53"/>
        <end position="86"/>
    </location>
</feature>
<dbReference type="InterPro" id="IPR039421">
    <property type="entry name" value="Type_1_exporter"/>
</dbReference>
<keyword evidence="4 9" id="KW-0812">Transmembrane</keyword>
<comment type="caution">
    <text evidence="12">The sequence shown here is derived from an EMBL/GenBank/DDBJ whole genome shotgun (WGS) entry which is preliminary data.</text>
</comment>
<dbReference type="InterPro" id="IPR003593">
    <property type="entry name" value="AAA+_ATPase"/>
</dbReference>
<evidence type="ECO:0000256" key="6">
    <source>
        <dbReference type="ARBA" id="ARBA00022840"/>
    </source>
</evidence>
<keyword evidence="2" id="KW-0813">Transport</keyword>
<dbReference type="PANTHER" id="PTHR43394:SF1">
    <property type="entry name" value="ATP-BINDING CASSETTE SUB-FAMILY B MEMBER 10, MITOCHONDRIAL"/>
    <property type="match status" value="1"/>
</dbReference>
<evidence type="ECO:0000259" key="11">
    <source>
        <dbReference type="PROSITE" id="PS50929"/>
    </source>
</evidence>
<evidence type="ECO:0000256" key="5">
    <source>
        <dbReference type="ARBA" id="ARBA00022741"/>
    </source>
</evidence>
<reference evidence="12" key="1">
    <citation type="submission" date="2020-10" db="EMBL/GenBank/DDBJ databases">
        <authorList>
            <person name="Gilroy R."/>
        </authorList>
    </citation>
    <scope>NUCLEOTIDE SEQUENCE</scope>
    <source>
        <strain evidence="12">CHK176-22527</strain>
    </source>
</reference>
<accession>A0A9D1KUP8</accession>
<dbReference type="SUPFAM" id="SSF90123">
    <property type="entry name" value="ABC transporter transmembrane region"/>
    <property type="match status" value="1"/>
</dbReference>
<dbReference type="InterPro" id="IPR027417">
    <property type="entry name" value="P-loop_NTPase"/>
</dbReference>
<evidence type="ECO:0000256" key="4">
    <source>
        <dbReference type="ARBA" id="ARBA00022692"/>
    </source>
</evidence>
<dbReference type="InterPro" id="IPR036640">
    <property type="entry name" value="ABC1_TM_sf"/>
</dbReference>
<feature type="transmembrane region" description="Helical" evidence="9">
    <location>
        <begin position="279"/>
        <end position="300"/>
    </location>
</feature>
<feature type="transmembrane region" description="Helical" evidence="9">
    <location>
        <begin position="246"/>
        <end position="267"/>
    </location>
</feature>
<evidence type="ECO:0000313" key="12">
    <source>
        <dbReference type="EMBL" id="HIT98674.1"/>
    </source>
</evidence>
<feature type="domain" description="ABC transporter" evidence="10">
    <location>
        <begin position="335"/>
        <end position="571"/>
    </location>
</feature>
<protein>
    <submittedName>
        <fullName evidence="12">ABC transporter ATP-binding protein</fullName>
    </submittedName>
</protein>
<evidence type="ECO:0000259" key="10">
    <source>
        <dbReference type="PROSITE" id="PS50893"/>
    </source>
</evidence>
<evidence type="ECO:0000256" key="9">
    <source>
        <dbReference type="SAM" id="Phobius"/>
    </source>
</evidence>
<dbReference type="FunFam" id="3.40.50.300:FF:000221">
    <property type="entry name" value="Multidrug ABC transporter ATP-binding protein"/>
    <property type="match status" value="1"/>
</dbReference>
<name>A0A9D1KUP8_9FIRM</name>
<proteinExistence type="predicted"/>
<reference evidence="12" key="2">
    <citation type="journal article" date="2021" name="PeerJ">
        <title>Extensive microbial diversity within the chicken gut microbiome revealed by metagenomics and culture.</title>
        <authorList>
            <person name="Gilroy R."/>
            <person name="Ravi A."/>
            <person name="Getino M."/>
            <person name="Pursley I."/>
            <person name="Horton D.L."/>
            <person name="Alikhan N.F."/>
            <person name="Baker D."/>
            <person name="Gharbi K."/>
            <person name="Hall N."/>
            <person name="Watson M."/>
            <person name="Adriaenssens E.M."/>
            <person name="Foster-Nyarko E."/>
            <person name="Jarju S."/>
            <person name="Secka A."/>
            <person name="Antonio M."/>
            <person name="Oren A."/>
            <person name="Chaudhuri R.R."/>
            <person name="La Ragione R."/>
            <person name="Hildebrand F."/>
            <person name="Pallen M.J."/>
        </authorList>
    </citation>
    <scope>NUCLEOTIDE SEQUENCE</scope>
    <source>
        <strain evidence="12">CHK176-22527</strain>
    </source>
</reference>
<dbReference type="GO" id="GO:0015421">
    <property type="term" value="F:ABC-type oligopeptide transporter activity"/>
    <property type="evidence" value="ECO:0007669"/>
    <property type="project" value="TreeGrafter"/>
</dbReference>
<dbReference type="AlphaFoldDB" id="A0A9D1KUP8"/>
<dbReference type="Pfam" id="PF00005">
    <property type="entry name" value="ABC_tran"/>
    <property type="match status" value="1"/>
</dbReference>
<dbReference type="GO" id="GO:0016887">
    <property type="term" value="F:ATP hydrolysis activity"/>
    <property type="evidence" value="ECO:0007669"/>
    <property type="project" value="InterPro"/>
</dbReference>
<dbReference type="CDD" id="cd18548">
    <property type="entry name" value="ABC_6TM_Tm287_like"/>
    <property type="match status" value="1"/>
</dbReference>
<comment type="subcellular location">
    <subcellularLocation>
        <location evidence="1">Cell membrane</location>
        <topology evidence="1">Multi-pass membrane protein</topology>
    </subcellularLocation>
</comment>
<evidence type="ECO:0000256" key="7">
    <source>
        <dbReference type="ARBA" id="ARBA00022989"/>
    </source>
</evidence>
<keyword evidence="8 9" id="KW-0472">Membrane</keyword>
<feature type="transmembrane region" description="Helical" evidence="9">
    <location>
        <begin position="21"/>
        <end position="41"/>
    </location>
</feature>
<dbReference type="GO" id="GO:0005524">
    <property type="term" value="F:ATP binding"/>
    <property type="evidence" value="ECO:0007669"/>
    <property type="project" value="UniProtKB-KW"/>
</dbReference>
<keyword evidence="3" id="KW-1003">Cell membrane</keyword>
<dbReference type="SMART" id="SM00382">
    <property type="entry name" value="AAA"/>
    <property type="match status" value="1"/>
</dbReference>
<evidence type="ECO:0000313" key="13">
    <source>
        <dbReference type="Proteomes" id="UP000824159"/>
    </source>
</evidence>
<dbReference type="GO" id="GO:0005886">
    <property type="term" value="C:plasma membrane"/>
    <property type="evidence" value="ECO:0007669"/>
    <property type="project" value="UniProtKB-SubCell"/>
</dbReference>
<dbReference type="SUPFAM" id="SSF52540">
    <property type="entry name" value="P-loop containing nucleoside triphosphate hydrolases"/>
    <property type="match status" value="1"/>
</dbReference>
<keyword evidence="5" id="KW-0547">Nucleotide-binding</keyword>
<feature type="transmembrane region" description="Helical" evidence="9">
    <location>
        <begin position="152"/>
        <end position="174"/>
    </location>
</feature>
<evidence type="ECO:0000256" key="1">
    <source>
        <dbReference type="ARBA" id="ARBA00004651"/>
    </source>
</evidence>
<dbReference type="InterPro" id="IPR011527">
    <property type="entry name" value="ABC1_TM_dom"/>
</dbReference>
<evidence type="ECO:0000256" key="8">
    <source>
        <dbReference type="ARBA" id="ARBA00023136"/>
    </source>
</evidence>
<dbReference type="PROSITE" id="PS00211">
    <property type="entry name" value="ABC_TRANSPORTER_1"/>
    <property type="match status" value="1"/>
</dbReference>
<dbReference type="PANTHER" id="PTHR43394">
    <property type="entry name" value="ATP-DEPENDENT PERMEASE MDL1, MITOCHONDRIAL"/>
    <property type="match status" value="1"/>
</dbReference>
<evidence type="ECO:0000256" key="3">
    <source>
        <dbReference type="ARBA" id="ARBA00022475"/>
    </source>
</evidence>
<dbReference type="EMBL" id="DVLX01000004">
    <property type="protein sequence ID" value="HIT98674.1"/>
    <property type="molecule type" value="Genomic_DNA"/>
</dbReference>
<dbReference type="InterPro" id="IPR017871">
    <property type="entry name" value="ABC_transporter-like_CS"/>
</dbReference>
<sequence length="580" mass="64325">MVKKLMESIREYKRSSVLTSVFVTLEVVMEIMIPLIMAVMIDRGIEGKDSDILVKLGIVLLICVVLGMFFGIMSGGFCADASTGFAKNLRKDMYHRIQDYSFANIDKFSVSSIVTRLTTDVTNVQLAYMMIIRVAVRAPLMLIFSIAESCVINARLTLIFVAAIPILGFGLYLIATKSHPYFEKVFKIYDHLNGVVQENVSATRVVKSFVRQDMEMKKFGSVSGNIYRTFSKAEGTVAYNMPLMQFAIYGCLLLICWLGAKMIIMSGGTEMTTGELSSLIAYAMTVLSCLMMLSMIFVMVNMARASMERIVEILEEEINLNDPDDPVMSVKDGSIQFKNVDFGYRGKDGKQCLKDISLDIPSGATLGIIGATGSGKSSLVQLIPRLYDVTEGSVCVGGKDVRDYDLFTLRNEVAMVLQKNELFSGSIRDNLRWGNENAAQEEIEKACRLAQADSFIEAFPDGYDTYIEQGGTNVSGGQKQRLCIARALLKKPKILILDDSTSAVDTKTDAMIRKAFREEIPDTTKIIIAQRISSVEDADIIAVMDNGMITAVGSHEELLKSNDIYREIYESQTKGDDRDE</sequence>